<proteinExistence type="predicted"/>
<sequence length="183" mass="21749">MDYIVNKESSFWTYLSQGQKDLLEEGLYLMDDIVRDQAYQFKDYSFLVFPFAKSYEGFLKKIFRDKKLISRLDYISDHLRLGKLMSPNLIGKLGPDSLYLKIQNQYSQPLADKIWNVWKNGRNQIFHYFPHNTNAITFSQSREICLNIIRTMEEVHEKLNNNSSDDKLYQIDQKILDKAEKLD</sequence>
<evidence type="ECO:0008006" key="3">
    <source>
        <dbReference type="Google" id="ProtNLM"/>
    </source>
</evidence>
<comment type="caution">
    <text evidence="1">The sequence shown here is derived from an EMBL/GenBank/DDBJ whole genome shotgun (WGS) entry which is preliminary data.</text>
</comment>
<evidence type="ECO:0000313" key="1">
    <source>
        <dbReference type="EMBL" id="PIU37388.1"/>
    </source>
</evidence>
<accession>A0A2M6YV53</accession>
<dbReference type="AlphaFoldDB" id="A0A2M6YV53"/>
<gene>
    <name evidence="1" type="ORF">COT02_01115</name>
</gene>
<reference evidence="2" key="1">
    <citation type="submission" date="2017-09" db="EMBL/GenBank/DDBJ databases">
        <title>Depth-based differentiation of microbial function through sediment-hosted aquifers and enrichment of novel symbionts in the deep terrestrial subsurface.</title>
        <authorList>
            <person name="Probst A.J."/>
            <person name="Ladd B."/>
            <person name="Jarett J.K."/>
            <person name="Geller-Mcgrath D.E."/>
            <person name="Sieber C.M.K."/>
            <person name="Emerson J.B."/>
            <person name="Anantharaman K."/>
            <person name="Thomas B.C."/>
            <person name="Malmstrom R."/>
            <person name="Stieglmeier M."/>
            <person name="Klingl A."/>
            <person name="Woyke T."/>
            <person name="Ryan C.M."/>
            <person name="Banfield J.F."/>
        </authorList>
    </citation>
    <scope>NUCLEOTIDE SEQUENCE [LARGE SCALE GENOMIC DNA]</scope>
</reference>
<protein>
    <recommendedName>
        <fullName evidence="3">Bacterial toxin RNase RnlA/LsoA DBD domain-containing protein</fullName>
    </recommendedName>
</protein>
<dbReference type="EMBL" id="PEWY01000030">
    <property type="protein sequence ID" value="PIU37388.1"/>
    <property type="molecule type" value="Genomic_DNA"/>
</dbReference>
<name>A0A2M6YV53_9BACT</name>
<dbReference type="Proteomes" id="UP000230184">
    <property type="component" value="Unassembled WGS sequence"/>
</dbReference>
<evidence type="ECO:0000313" key="2">
    <source>
        <dbReference type="Proteomes" id="UP000230184"/>
    </source>
</evidence>
<organism evidence="1 2">
    <name type="scientific">Candidatus Roizmanbacteria bacterium CG07_land_8_20_14_0_80_34_15</name>
    <dbReference type="NCBI Taxonomy" id="1974849"/>
    <lineage>
        <taxon>Bacteria</taxon>
        <taxon>Candidatus Roizmaniibacteriota</taxon>
    </lineage>
</organism>